<evidence type="ECO:0000256" key="2">
    <source>
        <dbReference type="ARBA" id="ARBA00022857"/>
    </source>
</evidence>
<dbReference type="InterPro" id="IPR005399">
    <property type="entry name" value="K_chnl_volt-dep_bsu_KCNAB-rel"/>
</dbReference>
<dbReference type="FunFam" id="3.20.20.100:FF:000004">
    <property type="entry name" value="Oxidoreductase, aldo/keto reductase"/>
    <property type="match status" value="1"/>
</dbReference>
<dbReference type="PANTHER" id="PTHR43150:SF2">
    <property type="entry name" value="HYPERKINETIC, ISOFORM M"/>
    <property type="match status" value="1"/>
</dbReference>
<dbReference type="InterPro" id="IPR023210">
    <property type="entry name" value="NADP_OxRdtase_dom"/>
</dbReference>
<name>D7BBD5_ALLS1</name>
<comment type="similarity">
    <text evidence="1">Belongs to the shaker potassium channel beta subunit family.</text>
</comment>
<protein>
    <submittedName>
        <fullName evidence="5">Aldo/keto reductase</fullName>
    </submittedName>
</protein>
<feature type="domain" description="NADP-dependent oxidoreductase" evidence="4">
    <location>
        <begin position="17"/>
        <end position="314"/>
    </location>
</feature>
<dbReference type="STRING" id="526227.Mesil_0782"/>
<accession>D7BBD5</accession>
<dbReference type="GO" id="GO:0005829">
    <property type="term" value="C:cytosol"/>
    <property type="evidence" value="ECO:0007669"/>
    <property type="project" value="UniProtKB-ARBA"/>
</dbReference>
<dbReference type="Gene3D" id="3.20.20.100">
    <property type="entry name" value="NADP-dependent oxidoreductase domain"/>
    <property type="match status" value="1"/>
</dbReference>
<dbReference type="GO" id="GO:0016491">
    <property type="term" value="F:oxidoreductase activity"/>
    <property type="evidence" value="ECO:0007669"/>
    <property type="project" value="UniProtKB-KW"/>
</dbReference>
<dbReference type="PRINTS" id="PR01577">
    <property type="entry name" value="KCNABCHANNEL"/>
</dbReference>
<dbReference type="Pfam" id="PF00248">
    <property type="entry name" value="Aldo_ket_red"/>
    <property type="match status" value="1"/>
</dbReference>
<dbReference type="eggNOG" id="COG0667">
    <property type="taxonomic scope" value="Bacteria"/>
</dbReference>
<gene>
    <name evidence="5" type="ordered locus">Mesil_0782</name>
</gene>
<keyword evidence="6" id="KW-1185">Reference proteome</keyword>
<evidence type="ECO:0000259" key="4">
    <source>
        <dbReference type="Pfam" id="PF00248"/>
    </source>
</evidence>
<keyword evidence="3" id="KW-0560">Oxidoreductase</keyword>
<dbReference type="EMBL" id="CP002042">
    <property type="protein sequence ID" value="ADH62695.1"/>
    <property type="molecule type" value="Genomic_DNA"/>
</dbReference>
<dbReference type="PANTHER" id="PTHR43150">
    <property type="entry name" value="HYPERKINETIC, ISOFORM M"/>
    <property type="match status" value="1"/>
</dbReference>
<evidence type="ECO:0000256" key="3">
    <source>
        <dbReference type="ARBA" id="ARBA00023002"/>
    </source>
</evidence>
<evidence type="ECO:0000313" key="5">
    <source>
        <dbReference type="EMBL" id="ADH62695.1"/>
    </source>
</evidence>
<dbReference type="InterPro" id="IPR036812">
    <property type="entry name" value="NAD(P)_OxRdtase_dom_sf"/>
</dbReference>
<dbReference type="KEGG" id="msv:Mesil_0782"/>
<keyword evidence="2" id="KW-0521">NADP</keyword>
<dbReference type="Proteomes" id="UP000001916">
    <property type="component" value="Chromosome"/>
</dbReference>
<organism evidence="5 6">
    <name type="scientific">Allomeiothermus silvanus (strain ATCC 700542 / DSM 9946 / NBRC 106475 / NCIMB 13440 / VI-R2)</name>
    <name type="common">Thermus silvanus</name>
    <dbReference type="NCBI Taxonomy" id="526227"/>
    <lineage>
        <taxon>Bacteria</taxon>
        <taxon>Thermotogati</taxon>
        <taxon>Deinococcota</taxon>
        <taxon>Deinococci</taxon>
        <taxon>Thermales</taxon>
        <taxon>Thermaceae</taxon>
        <taxon>Allomeiothermus</taxon>
    </lineage>
</organism>
<dbReference type="AlphaFoldDB" id="D7BBD5"/>
<dbReference type="CDD" id="cd19074">
    <property type="entry name" value="Aldo_ket_red_shaker-like"/>
    <property type="match status" value="1"/>
</dbReference>
<dbReference type="HOGENOM" id="CLU_023205_2_0_0"/>
<sequence length="318" mass="36130">MPMRYRKLGQWGIKVSEISLGAWTTYGDAVKDFETIQQIVRMAYENGVNFFDNADVYARGQGEELMSRALADFPRHTLVMSTKVFWPMSDDVNDRGLSRKHVMEAIGKSLKRMKTDYVDLYFCHRYDPEVPMEELVPTMSSLIDRGWILYWGTSEWPAARIAEAVSFARAHGFHPPVVEQPQYSMLYRERVEKEILPEAERAGMGLVVWSPLAQGMLTGRYDQGIPEGSRFERYPQFASRYMTEENRQKVLALREIANELGLTRAQLALAWVLRQKGVSSAITGASSPKQLQESLGAAGVDLTPEVVERIEKILNPSV</sequence>
<dbReference type="SUPFAM" id="SSF51430">
    <property type="entry name" value="NAD(P)-linked oxidoreductase"/>
    <property type="match status" value="1"/>
</dbReference>
<proteinExistence type="inferred from homology"/>
<dbReference type="OrthoDB" id="9773828at2"/>
<reference evidence="5 6" key="1">
    <citation type="journal article" date="2010" name="Stand. Genomic Sci.">
        <title>Complete genome sequence of Meiothermus silvanus type strain (VI-R2).</title>
        <authorList>
            <person name="Sikorski J."/>
            <person name="Tindall B.J."/>
            <person name="Lowry S."/>
            <person name="Lucas S."/>
            <person name="Nolan M."/>
            <person name="Copeland A."/>
            <person name="Glavina Del Rio T."/>
            <person name="Tice H."/>
            <person name="Cheng J.F."/>
            <person name="Han C."/>
            <person name="Pitluck S."/>
            <person name="Liolios K."/>
            <person name="Ivanova N."/>
            <person name="Mavromatis K."/>
            <person name="Mikhailova N."/>
            <person name="Pati A."/>
            <person name="Goodwin L."/>
            <person name="Chen A."/>
            <person name="Palaniappan K."/>
            <person name="Land M."/>
            <person name="Hauser L."/>
            <person name="Chang Y.J."/>
            <person name="Jeffries C.D."/>
            <person name="Rohde M."/>
            <person name="Goker M."/>
            <person name="Woyke T."/>
            <person name="Bristow J."/>
            <person name="Eisen J.A."/>
            <person name="Markowitz V."/>
            <person name="Hugenholtz P."/>
            <person name="Kyrpides N.C."/>
            <person name="Klenk H.P."/>
            <person name="Lapidus A."/>
        </authorList>
    </citation>
    <scope>NUCLEOTIDE SEQUENCE [LARGE SCALE GENOMIC DNA]</scope>
    <source>
        <strain evidence="6">ATCC 700542 / DSM 9946 / VI-R2</strain>
    </source>
</reference>
<evidence type="ECO:0000256" key="1">
    <source>
        <dbReference type="ARBA" id="ARBA00006515"/>
    </source>
</evidence>
<evidence type="ECO:0000313" key="6">
    <source>
        <dbReference type="Proteomes" id="UP000001916"/>
    </source>
</evidence>